<evidence type="ECO:0000313" key="3">
    <source>
        <dbReference type="Proteomes" id="UP000198751"/>
    </source>
</evidence>
<feature type="transmembrane region" description="Helical" evidence="1">
    <location>
        <begin position="6"/>
        <end position="26"/>
    </location>
</feature>
<sequence length="163" mass="18152">MEPWQTVLMTAGTTGIFTLLGVLLGSRLNARLDHAKWLREQKQQAYSSFLADSGLGNLDLILDGTILESEYLAKQLVHSQRITILAPIEITELAQDVVTVAKKIARKVGNLPKEEKARVLGGLGDEYTTAVGRLTFAMKLDLHKLPRRERLGVREYLKETAEP</sequence>
<proteinExistence type="predicted"/>
<keyword evidence="1" id="KW-0472">Membrane</keyword>
<keyword evidence="1" id="KW-0812">Transmembrane</keyword>
<reference evidence="3" key="1">
    <citation type="submission" date="2016-10" db="EMBL/GenBank/DDBJ databases">
        <authorList>
            <person name="Varghese N."/>
            <person name="Submissions S."/>
        </authorList>
    </citation>
    <scope>NUCLEOTIDE SEQUENCE [LARGE SCALE GENOMIC DNA]</scope>
    <source>
        <strain evidence="3">IMMIB L-1606</strain>
    </source>
</reference>
<name>A0A1H2A7T9_9MICC</name>
<protein>
    <submittedName>
        <fullName evidence="2">Uncharacterized protein</fullName>
    </submittedName>
</protein>
<dbReference type="EMBL" id="LT629779">
    <property type="protein sequence ID" value="SDT41969.1"/>
    <property type="molecule type" value="Genomic_DNA"/>
</dbReference>
<dbReference type="Proteomes" id="UP000198751">
    <property type="component" value="Chromosome I"/>
</dbReference>
<keyword evidence="3" id="KW-1185">Reference proteome</keyword>
<keyword evidence="1" id="KW-1133">Transmembrane helix</keyword>
<evidence type="ECO:0000256" key="1">
    <source>
        <dbReference type="SAM" id="Phobius"/>
    </source>
</evidence>
<dbReference type="AlphaFoldDB" id="A0A1H2A7T9"/>
<organism evidence="2 3">
    <name type="scientific">Pseudarthrobacter equi</name>
    <dbReference type="NCBI Taxonomy" id="728066"/>
    <lineage>
        <taxon>Bacteria</taxon>
        <taxon>Bacillati</taxon>
        <taxon>Actinomycetota</taxon>
        <taxon>Actinomycetes</taxon>
        <taxon>Micrococcales</taxon>
        <taxon>Micrococcaceae</taxon>
        <taxon>Pseudarthrobacter</taxon>
    </lineage>
</organism>
<evidence type="ECO:0000313" key="2">
    <source>
        <dbReference type="EMBL" id="SDT41969.1"/>
    </source>
</evidence>
<accession>A0A1H2A7T9</accession>
<gene>
    <name evidence="2" type="ORF">SAMN04489743_2833</name>
</gene>